<reference evidence="2 3" key="1">
    <citation type="submission" date="2020-10" db="EMBL/GenBank/DDBJ databases">
        <title>Plant Genome Project.</title>
        <authorList>
            <person name="Zhang R.-G."/>
        </authorList>
    </citation>
    <scope>NUCLEOTIDE SEQUENCE [LARGE SCALE GENOMIC DNA]</scope>
    <source>
        <strain evidence="2">FAFU-HL-1</strain>
        <tissue evidence="2">Leaf</tissue>
    </source>
</reference>
<dbReference type="AlphaFoldDB" id="A0A835N7E0"/>
<dbReference type="OrthoDB" id="857378at2759"/>
<accession>A0A835N7E0</accession>
<dbReference type="Proteomes" id="UP000657918">
    <property type="component" value="Unassembled WGS sequence"/>
</dbReference>
<proteinExistence type="predicted"/>
<evidence type="ECO:0000313" key="3">
    <source>
        <dbReference type="Proteomes" id="UP000657918"/>
    </source>
</evidence>
<dbReference type="EMBL" id="JADGMS010000002">
    <property type="protein sequence ID" value="KAF9687656.1"/>
    <property type="molecule type" value="Genomic_DNA"/>
</dbReference>
<feature type="region of interest" description="Disordered" evidence="1">
    <location>
        <begin position="1"/>
        <end position="72"/>
    </location>
</feature>
<evidence type="ECO:0000256" key="1">
    <source>
        <dbReference type="SAM" id="MobiDB-lite"/>
    </source>
</evidence>
<organism evidence="2 3">
    <name type="scientific">Salix dunnii</name>
    <dbReference type="NCBI Taxonomy" id="1413687"/>
    <lineage>
        <taxon>Eukaryota</taxon>
        <taxon>Viridiplantae</taxon>
        <taxon>Streptophyta</taxon>
        <taxon>Embryophyta</taxon>
        <taxon>Tracheophyta</taxon>
        <taxon>Spermatophyta</taxon>
        <taxon>Magnoliopsida</taxon>
        <taxon>eudicotyledons</taxon>
        <taxon>Gunneridae</taxon>
        <taxon>Pentapetalae</taxon>
        <taxon>rosids</taxon>
        <taxon>fabids</taxon>
        <taxon>Malpighiales</taxon>
        <taxon>Salicaceae</taxon>
        <taxon>Saliceae</taxon>
        <taxon>Salix</taxon>
    </lineage>
</organism>
<gene>
    <name evidence="2" type="ORF">SADUNF_Sadunf02G0115800</name>
</gene>
<sequence length="279" mass="31617">MAVPPKQGNCNQFFHMATDSKKDPSEEGLAGAGNTGAEKDRKPSKKLTDAQRKRKQECQREWYARQKQTMKSTVEEAGKLKGQVDLLKKQVEKPRDETSWKQAKDMLETLLVEIKEVGNKVGKDTAALAVIWEIIDGHEREKAELRPNPMESAMSLNGSVMSGSFQPCQSIPDEGKLVFNKLLELYIASEAQHTQEKIRHAHEMAAAEARHAHQREYSLDLENKWQPLAEDPSNFDPNQFLVDLDEMTGCSSAEMKNILMELYTYLFGQIEDHQNLNGE</sequence>
<keyword evidence="3" id="KW-1185">Reference proteome</keyword>
<comment type="caution">
    <text evidence="2">The sequence shown here is derived from an EMBL/GenBank/DDBJ whole genome shotgun (WGS) entry which is preliminary data.</text>
</comment>
<protein>
    <submittedName>
        <fullName evidence="2">Uncharacterized protein</fullName>
    </submittedName>
</protein>
<evidence type="ECO:0000313" key="2">
    <source>
        <dbReference type="EMBL" id="KAF9687656.1"/>
    </source>
</evidence>
<feature type="compositionally biased region" description="Basic and acidic residues" evidence="1">
    <location>
        <begin position="37"/>
        <end position="64"/>
    </location>
</feature>
<name>A0A835N7E0_9ROSI</name>